<organism evidence="9">
    <name type="scientific">Archaeoglobus fulgidus</name>
    <dbReference type="NCBI Taxonomy" id="2234"/>
    <lineage>
        <taxon>Archaea</taxon>
        <taxon>Methanobacteriati</taxon>
        <taxon>Methanobacteriota</taxon>
        <taxon>Archaeoglobi</taxon>
        <taxon>Archaeoglobales</taxon>
        <taxon>Archaeoglobaceae</taxon>
        <taxon>Archaeoglobus</taxon>
    </lineage>
</organism>
<evidence type="ECO:0000259" key="8">
    <source>
        <dbReference type="Pfam" id="PF01416"/>
    </source>
</evidence>
<dbReference type="PANTHER" id="PTHR11142">
    <property type="entry name" value="PSEUDOURIDYLATE SYNTHASE"/>
    <property type="match status" value="1"/>
</dbReference>
<reference evidence="9" key="1">
    <citation type="journal article" date="2020" name="mSystems">
        <title>Genome- and Community-Level Interaction Insights into Carbon Utilization and Element Cycling Functions of Hydrothermarchaeota in Hydrothermal Sediment.</title>
        <authorList>
            <person name="Zhou Z."/>
            <person name="Liu Y."/>
            <person name="Xu W."/>
            <person name="Pan J."/>
            <person name="Luo Z.H."/>
            <person name="Li M."/>
        </authorList>
    </citation>
    <scope>NUCLEOTIDE SEQUENCE [LARGE SCALE GENOMIC DNA]</scope>
    <source>
        <strain evidence="9">SpSt-587</strain>
    </source>
</reference>
<dbReference type="EMBL" id="DSYZ01000015">
    <property type="protein sequence ID" value="HGT82236.1"/>
    <property type="molecule type" value="Genomic_DNA"/>
</dbReference>
<feature type="binding site" evidence="4 6">
    <location>
        <position position="103"/>
    </location>
    <ligand>
        <name>substrate</name>
    </ligand>
</feature>
<proteinExistence type="inferred from homology"/>
<sequence>MKYAFKIAYFGENFFGSQFQPGLRTVEGEVRKALQDLGIDSKPRFAGRTDTGVSALGQVFAIESDRKLLPRILNSSLPSDITVWAFKEVDENFNPRKAKSRVYVYVFLDEGYEFEKMREAVELLRGVHDFSNFTRGWRGGRREVFNATLNREGDFLVFEIEANAFTYNMVRCIATALSFVGIGKSVEWFEKMLKPEEHRERVPPAPPHGLMLREVKYDFEFEVDEVAKRLLELRLKKRLKHHGTVYKLISLELNSLKPRKKEHE</sequence>
<feature type="domain" description="Pseudouridine synthase I TruA alpha/beta" evidence="8">
    <location>
        <begin position="120"/>
        <end position="218"/>
    </location>
</feature>
<evidence type="ECO:0000256" key="3">
    <source>
        <dbReference type="ARBA" id="ARBA00023235"/>
    </source>
</evidence>
<evidence type="ECO:0000256" key="4">
    <source>
        <dbReference type="HAMAP-Rule" id="MF_00171"/>
    </source>
</evidence>
<evidence type="ECO:0000313" key="9">
    <source>
        <dbReference type="EMBL" id="HGT82236.1"/>
    </source>
</evidence>
<dbReference type="AlphaFoldDB" id="A0A7J3LZU8"/>
<evidence type="ECO:0000256" key="1">
    <source>
        <dbReference type="ARBA" id="ARBA00009375"/>
    </source>
</evidence>
<comment type="catalytic activity">
    <reaction evidence="4 7">
        <text>uridine(38/39/40) in tRNA = pseudouridine(38/39/40) in tRNA</text>
        <dbReference type="Rhea" id="RHEA:22376"/>
        <dbReference type="Rhea" id="RHEA-COMP:10085"/>
        <dbReference type="Rhea" id="RHEA-COMP:10087"/>
        <dbReference type="ChEBI" id="CHEBI:65314"/>
        <dbReference type="ChEBI" id="CHEBI:65315"/>
        <dbReference type="EC" id="5.4.99.12"/>
    </reaction>
</comment>
<dbReference type="Pfam" id="PF01416">
    <property type="entry name" value="PseudoU_synth_1"/>
    <property type="match status" value="1"/>
</dbReference>
<dbReference type="InterPro" id="IPR001406">
    <property type="entry name" value="PsdUridine_synth_TruA"/>
</dbReference>
<evidence type="ECO:0000256" key="5">
    <source>
        <dbReference type="PIRSR" id="PIRSR001430-1"/>
    </source>
</evidence>
<protein>
    <recommendedName>
        <fullName evidence="4">tRNA pseudouridine synthase A</fullName>
        <ecNumber evidence="4">5.4.99.12</ecNumber>
    </recommendedName>
    <alternativeName>
        <fullName evidence="4">tRNA pseudouridine(38-40) synthase</fullName>
    </alternativeName>
    <alternativeName>
        <fullName evidence="4">tRNA pseudouridylate synthase I</fullName>
    </alternativeName>
    <alternativeName>
        <fullName evidence="4">tRNA-uridine isomerase I</fullName>
    </alternativeName>
</protein>
<comment type="caution">
    <text evidence="9">The sequence shown here is derived from an EMBL/GenBank/DDBJ whole genome shotgun (WGS) entry which is preliminary data.</text>
</comment>
<evidence type="ECO:0000256" key="2">
    <source>
        <dbReference type="ARBA" id="ARBA00022694"/>
    </source>
</evidence>
<comment type="similarity">
    <text evidence="1 4 7">Belongs to the tRNA pseudouridine synthase TruA family.</text>
</comment>
<comment type="function">
    <text evidence="4">Formation of pseudouridine at positions 38, 39 and 40 in the anticodon stem and loop of transfer RNAs.</text>
</comment>
<accession>A0A7J3LZU8</accession>
<evidence type="ECO:0000256" key="6">
    <source>
        <dbReference type="PIRSR" id="PIRSR001430-2"/>
    </source>
</evidence>
<dbReference type="EC" id="5.4.99.12" evidence="4"/>
<dbReference type="GO" id="GO:0160147">
    <property type="term" value="F:tRNA pseudouridine(38-40) synthase activity"/>
    <property type="evidence" value="ECO:0007669"/>
    <property type="project" value="UniProtKB-EC"/>
</dbReference>
<dbReference type="InterPro" id="IPR020097">
    <property type="entry name" value="PsdUridine_synth_TruA_a/b_dom"/>
</dbReference>
<keyword evidence="3 4" id="KW-0413">Isomerase</keyword>
<dbReference type="HAMAP" id="MF_00171">
    <property type="entry name" value="TruA"/>
    <property type="match status" value="1"/>
</dbReference>
<dbReference type="PANTHER" id="PTHR11142:SF0">
    <property type="entry name" value="TRNA PSEUDOURIDINE SYNTHASE-LIKE 1"/>
    <property type="match status" value="1"/>
</dbReference>
<dbReference type="InterPro" id="IPR020095">
    <property type="entry name" value="PsdUridine_synth_TruA_C"/>
</dbReference>
<dbReference type="GO" id="GO:0031119">
    <property type="term" value="P:tRNA pseudouridine synthesis"/>
    <property type="evidence" value="ECO:0007669"/>
    <property type="project" value="UniProtKB-UniRule"/>
</dbReference>
<dbReference type="SUPFAM" id="SSF55120">
    <property type="entry name" value="Pseudouridine synthase"/>
    <property type="match status" value="1"/>
</dbReference>
<comment type="caution">
    <text evidence="4">Lacks conserved residue(s) required for the propagation of feature annotation.</text>
</comment>
<gene>
    <name evidence="4 9" type="primary">truA</name>
    <name evidence="9" type="ORF">ENT52_00675</name>
</gene>
<dbReference type="PIRSF" id="PIRSF001430">
    <property type="entry name" value="tRNA_psdUrid_synth"/>
    <property type="match status" value="1"/>
</dbReference>
<dbReference type="NCBIfam" id="TIGR00071">
    <property type="entry name" value="hisT_truA"/>
    <property type="match status" value="1"/>
</dbReference>
<feature type="active site" description="Nucleophile" evidence="4 5">
    <location>
        <position position="50"/>
    </location>
</feature>
<dbReference type="InterPro" id="IPR020103">
    <property type="entry name" value="PsdUridine_synth_cat_dom_sf"/>
</dbReference>
<keyword evidence="2 4" id="KW-0819">tRNA processing</keyword>
<name>A0A7J3LZU8_ARCFL</name>
<evidence type="ECO:0000256" key="7">
    <source>
        <dbReference type="RuleBase" id="RU003792"/>
    </source>
</evidence>
<dbReference type="Gene3D" id="3.30.70.580">
    <property type="entry name" value="Pseudouridine synthase I, catalytic domain, N-terminal subdomain"/>
    <property type="match status" value="1"/>
</dbReference>
<dbReference type="GO" id="GO:0003723">
    <property type="term" value="F:RNA binding"/>
    <property type="evidence" value="ECO:0007669"/>
    <property type="project" value="InterPro"/>
</dbReference>
<dbReference type="InterPro" id="IPR020094">
    <property type="entry name" value="TruA/RsuA/RluB/E/F_N"/>
</dbReference>
<dbReference type="Gene3D" id="3.30.70.660">
    <property type="entry name" value="Pseudouridine synthase I, catalytic domain, C-terminal subdomain"/>
    <property type="match status" value="1"/>
</dbReference>